<sequence length="346" mass="38968">MFLTDNAWFPSFSPFKKHPKDLPNKFDLLSQSFDESLLRRIKALNPPSVTLSWLSQAVEFLCFAHAQADALISSLKVSSYDESLSSYLDNCLKVLDVCNSVLVQIERLKQRRLRVNFLPQLLASDLAKAKDFLSRWEIYDSSSSFQVKKRGFQRDVHDLVRDLAISLDNPPREKKTTTDGRLVRRTIHAVGLLTVFVADASISMLTGSTGLVEVVRAIPAEFAWADSFNELASTVSTQLKQRKDRDKIKGYFGEIDEVESRIIEVNDLIDSDDKEKLSGTVKELEKVAGSFSEELERFSNGVNGMFNRILSSRNGILDGMRLGQQKQKDEAKTIPKIFPVNANGKV</sequence>
<evidence type="ECO:0000256" key="4">
    <source>
        <dbReference type="ARBA" id="ARBA00023136"/>
    </source>
</evidence>
<keyword evidence="3" id="KW-1133">Transmembrane helix</keyword>
<evidence type="ECO:0000256" key="1">
    <source>
        <dbReference type="ARBA" id="ARBA00004167"/>
    </source>
</evidence>
<dbReference type="AlphaFoldDB" id="A0AAV5KXC5"/>
<dbReference type="EMBL" id="BPVZ01000082">
    <property type="protein sequence ID" value="GKV29107.1"/>
    <property type="molecule type" value="Genomic_DNA"/>
</dbReference>
<dbReference type="InterPro" id="IPR008511">
    <property type="entry name" value="ROH1-like"/>
</dbReference>
<evidence type="ECO:0000256" key="3">
    <source>
        <dbReference type="ARBA" id="ARBA00022989"/>
    </source>
</evidence>
<evidence type="ECO:0000256" key="2">
    <source>
        <dbReference type="ARBA" id="ARBA00022692"/>
    </source>
</evidence>
<dbReference type="PANTHER" id="PTHR31509">
    <property type="entry name" value="BPS1-LIKE PROTEIN"/>
    <property type="match status" value="1"/>
</dbReference>
<gene>
    <name evidence="6" type="ORF">SLEP1_g38074</name>
</gene>
<proteinExistence type="inferred from homology"/>
<accession>A0AAV5KXC5</accession>
<dbReference type="Proteomes" id="UP001054252">
    <property type="component" value="Unassembled WGS sequence"/>
</dbReference>
<dbReference type="Pfam" id="PF05633">
    <property type="entry name" value="ROH1-like"/>
    <property type="match status" value="1"/>
</dbReference>
<comment type="similarity">
    <text evidence="5">Belongs to the ROH1 family.</text>
</comment>
<evidence type="ECO:0000256" key="5">
    <source>
        <dbReference type="ARBA" id="ARBA00035114"/>
    </source>
</evidence>
<evidence type="ECO:0000313" key="6">
    <source>
        <dbReference type="EMBL" id="GKV29107.1"/>
    </source>
</evidence>
<dbReference type="GO" id="GO:0016020">
    <property type="term" value="C:membrane"/>
    <property type="evidence" value="ECO:0007669"/>
    <property type="project" value="UniProtKB-SubCell"/>
</dbReference>
<name>A0AAV5KXC5_9ROSI</name>
<keyword evidence="2" id="KW-0812">Transmembrane</keyword>
<comment type="caution">
    <text evidence="6">The sequence shown here is derived from an EMBL/GenBank/DDBJ whole genome shotgun (WGS) entry which is preliminary data.</text>
</comment>
<evidence type="ECO:0000313" key="7">
    <source>
        <dbReference type="Proteomes" id="UP001054252"/>
    </source>
</evidence>
<keyword evidence="7" id="KW-1185">Reference proteome</keyword>
<reference evidence="6 7" key="1">
    <citation type="journal article" date="2021" name="Commun. Biol.">
        <title>The genome of Shorea leprosula (Dipterocarpaceae) highlights the ecological relevance of drought in aseasonal tropical rainforests.</title>
        <authorList>
            <person name="Ng K.K.S."/>
            <person name="Kobayashi M.J."/>
            <person name="Fawcett J.A."/>
            <person name="Hatakeyama M."/>
            <person name="Paape T."/>
            <person name="Ng C.H."/>
            <person name="Ang C.C."/>
            <person name="Tnah L.H."/>
            <person name="Lee C.T."/>
            <person name="Nishiyama T."/>
            <person name="Sese J."/>
            <person name="O'Brien M.J."/>
            <person name="Copetti D."/>
            <person name="Mohd Noor M.I."/>
            <person name="Ong R.C."/>
            <person name="Putra M."/>
            <person name="Sireger I.Z."/>
            <person name="Indrioko S."/>
            <person name="Kosugi Y."/>
            <person name="Izuno A."/>
            <person name="Isagi Y."/>
            <person name="Lee S.L."/>
            <person name="Shimizu K.K."/>
        </authorList>
    </citation>
    <scope>NUCLEOTIDE SEQUENCE [LARGE SCALE GENOMIC DNA]</scope>
    <source>
        <strain evidence="6">214</strain>
    </source>
</reference>
<organism evidence="6 7">
    <name type="scientific">Rubroshorea leprosula</name>
    <dbReference type="NCBI Taxonomy" id="152421"/>
    <lineage>
        <taxon>Eukaryota</taxon>
        <taxon>Viridiplantae</taxon>
        <taxon>Streptophyta</taxon>
        <taxon>Embryophyta</taxon>
        <taxon>Tracheophyta</taxon>
        <taxon>Spermatophyta</taxon>
        <taxon>Magnoliopsida</taxon>
        <taxon>eudicotyledons</taxon>
        <taxon>Gunneridae</taxon>
        <taxon>Pentapetalae</taxon>
        <taxon>rosids</taxon>
        <taxon>malvids</taxon>
        <taxon>Malvales</taxon>
        <taxon>Dipterocarpaceae</taxon>
        <taxon>Rubroshorea</taxon>
    </lineage>
</organism>
<keyword evidence="4" id="KW-0472">Membrane</keyword>
<comment type="subcellular location">
    <subcellularLocation>
        <location evidence="1">Membrane</location>
        <topology evidence="1">Single-pass membrane protein</topology>
    </subcellularLocation>
</comment>
<protein>
    <submittedName>
        <fullName evidence="6">Uncharacterized protein</fullName>
    </submittedName>
</protein>